<reference evidence="4" key="1">
    <citation type="submission" date="2022-05" db="EMBL/GenBank/DDBJ databases">
        <title>Novel bacterial taxa in a minimal lignocellulolytic consortium and its capacity to transform plastics disclosed by genome-resolved metagenomics.</title>
        <authorList>
            <person name="Rodriguez C.A.D."/>
            <person name="Diaz-Garcia L."/>
            <person name="Herrera K."/>
            <person name="Tarazona N.A."/>
            <person name="Sproer C."/>
            <person name="Overmann J."/>
            <person name="Jimenez D.J."/>
        </authorList>
    </citation>
    <scope>NUCLEOTIDE SEQUENCE</scope>
    <source>
        <strain evidence="4">MAG5</strain>
    </source>
</reference>
<dbReference type="Proteomes" id="UP001056756">
    <property type="component" value="Chromosome"/>
</dbReference>
<proteinExistence type="predicted"/>
<dbReference type="KEGG" id="plig:NAG76_18280"/>
<accession>A0A9J6ZCK6</accession>
<dbReference type="Pfam" id="PF01909">
    <property type="entry name" value="NTP_transf_2"/>
    <property type="match status" value="1"/>
</dbReference>
<feature type="domain" description="Adenylyltransferase AadA C-terminal" evidence="3">
    <location>
        <begin position="193"/>
        <end position="247"/>
    </location>
</feature>
<dbReference type="InterPro" id="IPR025184">
    <property type="entry name" value="AadA_C"/>
</dbReference>
<feature type="domain" description="Polymerase nucleotidyl transferase" evidence="2">
    <location>
        <begin position="18"/>
        <end position="85"/>
    </location>
</feature>
<keyword evidence="1" id="KW-0808">Transferase</keyword>
<organism evidence="4 5">
    <name type="scientific">Candidatus Pristimantibacillus lignocellulolyticus</name>
    <dbReference type="NCBI Taxonomy" id="2994561"/>
    <lineage>
        <taxon>Bacteria</taxon>
        <taxon>Bacillati</taxon>
        <taxon>Bacillota</taxon>
        <taxon>Bacilli</taxon>
        <taxon>Bacillales</taxon>
        <taxon>Paenibacillaceae</taxon>
        <taxon>Candidatus Pristimantibacillus</taxon>
    </lineage>
</organism>
<dbReference type="EMBL" id="CP097899">
    <property type="protein sequence ID" value="URN93756.1"/>
    <property type="molecule type" value="Genomic_DNA"/>
</dbReference>
<dbReference type="SUPFAM" id="SSF81301">
    <property type="entry name" value="Nucleotidyltransferase"/>
    <property type="match status" value="1"/>
</dbReference>
<dbReference type="AlphaFoldDB" id="A0A9J6ZCK6"/>
<dbReference type="Gene3D" id="3.30.460.10">
    <property type="entry name" value="Beta Polymerase, domain 2"/>
    <property type="match status" value="1"/>
</dbReference>
<gene>
    <name evidence="4" type="ORF">NAG76_18280</name>
</gene>
<dbReference type="InterPro" id="IPR002934">
    <property type="entry name" value="Polymerase_NTP_transf_dom"/>
</dbReference>
<dbReference type="Pfam" id="PF13427">
    <property type="entry name" value="AadA_C"/>
    <property type="match status" value="1"/>
</dbReference>
<sequence>MIRPNLHPRINEIIDLYLDEVQRINSKLIKGFYIYGSISMGDYSLERSDIDFIAISDERLSKTEIDQLNQIHQKVEGKYKKPNLSGIYITWDDVGKLSEEVDPFPYYSDGRMQEQGYFEMNLVTWYELKHFGINIIGPAAKELNFSLDWDLLIAKMHDNLNGYWKNWIQKSSSWRSLYSYLLYLRVSEIEWGVLGITRLYYTFREHKITTKVAAGNYALNIVPNQFHNIIIESINARQNVSKSLYRSKIKRRNDTINYMNYIMNEINNDI</sequence>
<evidence type="ECO:0000313" key="5">
    <source>
        <dbReference type="Proteomes" id="UP001056756"/>
    </source>
</evidence>
<dbReference type="GO" id="GO:0016779">
    <property type="term" value="F:nucleotidyltransferase activity"/>
    <property type="evidence" value="ECO:0007669"/>
    <property type="project" value="InterPro"/>
</dbReference>
<name>A0A9J6ZCK6_9BACL</name>
<evidence type="ECO:0000313" key="4">
    <source>
        <dbReference type="EMBL" id="URN93756.1"/>
    </source>
</evidence>
<protein>
    <submittedName>
        <fullName evidence="4">DUF4111 domain-containing protein</fullName>
    </submittedName>
</protein>
<evidence type="ECO:0000259" key="2">
    <source>
        <dbReference type="Pfam" id="PF01909"/>
    </source>
</evidence>
<dbReference type="InterPro" id="IPR043519">
    <property type="entry name" value="NT_sf"/>
</dbReference>
<evidence type="ECO:0000256" key="1">
    <source>
        <dbReference type="ARBA" id="ARBA00022679"/>
    </source>
</evidence>
<evidence type="ECO:0000259" key="3">
    <source>
        <dbReference type="Pfam" id="PF13427"/>
    </source>
</evidence>